<evidence type="ECO:0000313" key="3">
    <source>
        <dbReference type="Proteomes" id="UP001459277"/>
    </source>
</evidence>
<proteinExistence type="predicted"/>
<reference evidence="2 3" key="1">
    <citation type="submission" date="2024-01" db="EMBL/GenBank/DDBJ databases">
        <title>A telomere-to-telomere, gap-free genome of sweet tea (Lithocarpus litseifolius).</title>
        <authorList>
            <person name="Zhou J."/>
        </authorList>
    </citation>
    <scope>NUCLEOTIDE SEQUENCE [LARGE SCALE GENOMIC DNA]</scope>
    <source>
        <strain evidence="2">Zhou-2022a</strain>
        <tissue evidence="2">Leaf</tissue>
    </source>
</reference>
<dbReference type="PRINTS" id="PR00459">
    <property type="entry name" value="ASPEROXIDASE"/>
</dbReference>
<dbReference type="GO" id="GO:0004601">
    <property type="term" value="F:peroxidase activity"/>
    <property type="evidence" value="ECO:0007669"/>
    <property type="project" value="InterPro"/>
</dbReference>
<evidence type="ECO:0000256" key="1">
    <source>
        <dbReference type="SAM" id="MobiDB-lite"/>
    </source>
</evidence>
<dbReference type="GO" id="GO:0020037">
    <property type="term" value="F:heme binding"/>
    <property type="evidence" value="ECO:0007669"/>
    <property type="project" value="InterPro"/>
</dbReference>
<evidence type="ECO:0000313" key="2">
    <source>
        <dbReference type="EMBL" id="KAK9984895.1"/>
    </source>
</evidence>
<comment type="caution">
    <text evidence="2">The sequence shown here is derived from an EMBL/GenBank/DDBJ whole genome shotgun (WGS) entry which is preliminary data.</text>
</comment>
<dbReference type="GO" id="GO:0006979">
    <property type="term" value="P:response to oxidative stress"/>
    <property type="evidence" value="ECO:0007669"/>
    <property type="project" value="InterPro"/>
</dbReference>
<accession>A0AAW2BJ44</accession>
<dbReference type="Proteomes" id="UP001459277">
    <property type="component" value="Unassembled WGS sequence"/>
</dbReference>
<gene>
    <name evidence="2" type="ORF">SO802_034420</name>
</gene>
<dbReference type="AlphaFoldDB" id="A0AAW2BJ44"/>
<dbReference type="Gene3D" id="1.10.520.10">
    <property type="match status" value="1"/>
</dbReference>
<feature type="compositionally biased region" description="Polar residues" evidence="1">
    <location>
        <begin position="110"/>
        <end position="126"/>
    </location>
</feature>
<protein>
    <submittedName>
        <fullName evidence="2">Uncharacterized protein</fullName>
    </submittedName>
</protein>
<dbReference type="EMBL" id="JAZDWU010000012">
    <property type="protein sequence ID" value="KAK9984895.1"/>
    <property type="molecule type" value="Genomic_DNA"/>
</dbReference>
<organism evidence="2 3">
    <name type="scientific">Lithocarpus litseifolius</name>
    <dbReference type="NCBI Taxonomy" id="425828"/>
    <lineage>
        <taxon>Eukaryota</taxon>
        <taxon>Viridiplantae</taxon>
        <taxon>Streptophyta</taxon>
        <taxon>Embryophyta</taxon>
        <taxon>Tracheophyta</taxon>
        <taxon>Spermatophyta</taxon>
        <taxon>Magnoliopsida</taxon>
        <taxon>eudicotyledons</taxon>
        <taxon>Gunneridae</taxon>
        <taxon>Pentapetalae</taxon>
        <taxon>rosids</taxon>
        <taxon>fabids</taxon>
        <taxon>Fagales</taxon>
        <taxon>Fagaceae</taxon>
        <taxon>Lithocarpus</taxon>
    </lineage>
</organism>
<keyword evidence="3" id="KW-1185">Reference proteome</keyword>
<sequence>MTKQYPTVSAKYQKTVEKARKKLRGLIAEKHCAPLMLRVAYDLSPFLFLTHSLSFNGEDLLLVLTVYDVIGGVQVSLSHGANNGLDINALVVGNPSSNGWLMVQCSSSEMGSSSDPINMSTANTRLSKSKRRQELGDGKAPLEASEIAIEN</sequence>
<name>A0AAW2BJ44_9ROSI</name>
<dbReference type="InterPro" id="IPR002207">
    <property type="entry name" value="Peroxidase_I"/>
</dbReference>
<feature type="region of interest" description="Disordered" evidence="1">
    <location>
        <begin position="110"/>
        <end position="151"/>
    </location>
</feature>